<proteinExistence type="predicted"/>
<dbReference type="Proteomes" id="UP000295210">
    <property type="component" value="Unassembled WGS sequence"/>
</dbReference>
<name>A0A4R1L6A4_9BACT</name>
<reference evidence="2 3" key="1">
    <citation type="submission" date="2019-03" db="EMBL/GenBank/DDBJ databases">
        <title>Genomic Encyclopedia of Type Strains, Phase IV (KMG-IV): sequencing the most valuable type-strain genomes for metagenomic binning, comparative biology and taxonomic classification.</title>
        <authorList>
            <person name="Goeker M."/>
        </authorList>
    </citation>
    <scope>NUCLEOTIDE SEQUENCE [LARGE SCALE GENOMIC DNA]</scope>
    <source>
        <strain evidence="2 3">DSM 103428</strain>
    </source>
</reference>
<sequence length="265" mass="29474">MFSLESFSSRRPSRAFRTFFSLTLLGLAPSLGLAQSSSNLPDAPATQASPAKNNNPALGTVPVSELPTDKRQTKRILGVMPNYRAVSVDAIHPKSTATEKLKVATAESLDYSSFVFTGALAGISMAEDSYPEFRQGAVGYGRYYWHMFVDKADGNYLTIFVIPTLTREDPRYYTMGHGGFLKRTAYAFTRVLITPTDSGSNTLNLSEIVGKGAASGIANFYYPDEYRTWTKTGQRWEWQIYRDGATNIFREFWPDINAHVFHGKG</sequence>
<accession>A0A4R1L6A4</accession>
<feature type="compositionally biased region" description="Polar residues" evidence="1">
    <location>
        <begin position="46"/>
        <end position="57"/>
    </location>
</feature>
<comment type="caution">
    <text evidence="2">The sequence shown here is derived from an EMBL/GenBank/DDBJ whole genome shotgun (WGS) entry which is preliminary data.</text>
</comment>
<protein>
    <submittedName>
        <fullName evidence="2">Uncharacterized protein</fullName>
    </submittedName>
</protein>
<gene>
    <name evidence="2" type="ORF">C7378_1298</name>
</gene>
<evidence type="ECO:0000256" key="1">
    <source>
        <dbReference type="SAM" id="MobiDB-lite"/>
    </source>
</evidence>
<dbReference type="AlphaFoldDB" id="A0A4R1L6A4"/>
<evidence type="ECO:0000313" key="3">
    <source>
        <dbReference type="Proteomes" id="UP000295210"/>
    </source>
</evidence>
<feature type="region of interest" description="Disordered" evidence="1">
    <location>
        <begin position="38"/>
        <end position="65"/>
    </location>
</feature>
<organism evidence="2 3">
    <name type="scientific">Acidipila rosea</name>
    <dbReference type="NCBI Taxonomy" id="768535"/>
    <lineage>
        <taxon>Bacteria</taxon>
        <taxon>Pseudomonadati</taxon>
        <taxon>Acidobacteriota</taxon>
        <taxon>Terriglobia</taxon>
        <taxon>Terriglobales</taxon>
        <taxon>Acidobacteriaceae</taxon>
        <taxon>Acidipila</taxon>
    </lineage>
</organism>
<evidence type="ECO:0000313" key="2">
    <source>
        <dbReference type="EMBL" id="TCK73685.1"/>
    </source>
</evidence>
<keyword evidence="3" id="KW-1185">Reference proteome</keyword>
<dbReference type="EMBL" id="SMGK01000002">
    <property type="protein sequence ID" value="TCK73685.1"/>
    <property type="molecule type" value="Genomic_DNA"/>
</dbReference>